<dbReference type="Gene3D" id="3.40.50.140">
    <property type="match status" value="1"/>
</dbReference>
<accession>A0A1M6QGR2</accession>
<evidence type="ECO:0000256" key="4">
    <source>
        <dbReference type="ARBA" id="ARBA00022723"/>
    </source>
</evidence>
<dbReference type="SMART" id="SM00382">
    <property type="entry name" value="AAA"/>
    <property type="match status" value="1"/>
</dbReference>
<dbReference type="EC" id="5.6.2.-" evidence="14"/>
<dbReference type="GO" id="GO:0008270">
    <property type="term" value="F:zinc ion binding"/>
    <property type="evidence" value="ECO:0007669"/>
    <property type="project" value="UniProtKB-UniRule"/>
</dbReference>
<dbReference type="SMART" id="SM00487">
    <property type="entry name" value="DEXDc"/>
    <property type="match status" value="1"/>
</dbReference>
<dbReference type="Gene3D" id="3.40.50.300">
    <property type="entry name" value="P-loop containing nucleotide triphosphate hydrolases"/>
    <property type="match status" value="3"/>
</dbReference>
<comment type="cofactor">
    <cofactor evidence="14">
        <name>Zn(2+)</name>
        <dbReference type="ChEBI" id="CHEBI:29105"/>
    </cofactor>
    <text evidence="14">Binds 1 or 2 zinc ions per subunit.</text>
</comment>
<dbReference type="CDD" id="cd18798">
    <property type="entry name" value="SF2_C_reverse_gyrase"/>
    <property type="match status" value="1"/>
</dbReference>
<evidence type="ECO:0000259" key="18">
    <source>
        <dbReference type="PROSITE" id="PS51192"/>
    </source>
</evidence>
<keyword evidence="14" id="KW-0378">Hydrolase</keyword>
<feature type="active site" description="O-(5'-phospho-DNA)-tyrosine intermediate" evidence="14">
    <location>
        <position position="889"/>
    </location>
</feature>
<dbReference type="RefSeq" id="WP_079653426.1">
    <property type="nucleotide sequence ID" value="NZ_LT670846.1"/>
</dbReference>
<keyword evidence="5 14" id="KW-0547">Nucleotide-binding</keyword>
<dbReference type="PROSITE" id="PS51192">
    <property type="entry name" value="HELICASE_ATP_BIND_1"/>
    <property type="match status" value="1"/>
</dbReference>
<evidence type="ECO:0000256" key="2">
    <source>
        <dbReference type="ARBA" id="ARBA00011245"/>
    </source>
</evidence>
<evidence type="ECO:0000256" key="10">
    <source>
        <dbReference type="ARBA" id="ARBA00023125"/>
    </source>
</evidence>
<organism evidence="21 22">
    <name type="scientific">Thermocrinis minervae</name>
    <dbReference type="NCBI Taxonomy" id="381751"/>
    <lineage>
        <taxon>Bacteria</taxon>
        <taxon>Pseudomonadati</taxon>
        <taxon>Aquificota</taxon>
        <taxon>Aquificia</taxon>
        <taxon>Aquificales</taxon>
        <taxon>Aquificaceae</taxon>
        <taxon>Thermocrinis</taxon>
    </lineage>
</organism>
<comment type="similarity">
    <text evidence="12 14">In the N-terminal section; belongs to the DEAD box helicase family. DDVD subfamily.</text>
</comment>
<evidence type="ECO:0000259" key="19">
    <source>
        <dbReference type="PROSITE" id="PS52036"/>
    </source>
</evidence>
<dbReference type="HAMAP" id="MF_01125">
    <property type="entry name" value="Reverse_gyrase"/>
    <property type="match status" value="1"/>
</dbReference>
<comment type="catalytic activity">
    <reaction evidence="13 14 15">
        <text>ATP + H2O = ADP + phosphate + H(+)</text>
        <dbReference type="Rhea" id="RHEA:13065"/>
        <dbReference type="ChEBI" id="CHEBI:15377"/>
        <dbReference type="ChEBI" id="CHEBI:15378"/>
        <dbReference type="ChEBI" id="CHEBI:30616"/>
        <dbReference type="ChEBI" id="CHEBI:43474"/>
        <dbReference type="ChEBI" id="CHEBI:456216"/>
    </reaction>
</comment>
<dbReference type="Gene3D" id="1.10.460.10">
    <property type="entry name" value="Topoisomerase I, domain 2"/>
    <property type="match status" value="1"/>
</dbReference>
<dbReference type="SUPFAM" id="SSF56712">
    <property type="entry name" value="Prokaryotic type I DNA topoisomerase"/>
    <property type="match status" value="1"/>
</dbReference>
<protein>
    <recommendedName>
        <fullName evidence="14 15">Reverse gyrase</fullName>
        <ecNumber evidence="14">5.6.2.-</ecNumber>
    </recommendedName>
</protein>
<evidence type="ECO:0000256" key="13">
    <source>
        <dbReference type="ARBA" id="ARBA00049360"/>
    </source>
</evidence>
<dbReference type="GO" id="GO:0160097">
    <property type="term" value="F:reverse gyrase activity"/>
    <property type="evidence" value="ECO:0007669"/>
    <property type="project" value="UniProtKB-UniRule"/>
</dbReference>
<dbReference type="Pfam" id="PF00270">
    <property type="entry name" value="DEAD"/>
    <property type="match status" value="1"/>
</dbReference>
<name>A0A1M6QGR2_9AQUI</name>
<keyword evidence="10 14" id="KW-0238">DNA-binding</keyword>
<dbReference type="SMART" id="SM00493">
    <property type="entry name" value="TOPRIM"/>
    <property type="match status" value="1"/>
</dbReference>
<evidence type="ECO:0000256" key="7">
    <source>
        <dbReference type="ARBA" id="ARBA00022833"/>
    </source>
</evidence>
<comment type="miscellaneous">
    <text evidence="14">This enzyme is the only unique feature of hyperthermophilic bacteria/archaea known and seems to be essential for adaptation to life at high temperatures. It may play a role in stabilization of DNA at high temperatures.</text>
</comment>
<feature type="domain" description="Toprim" evidence="17">
    <location>
        <begin position="594"/>
        <end position="726"/>
    </location>
</feature>
<dbReference type="CDD" id="cd17924">
    <property type="entry name" value="DDXDc_reverse_gyrase"/>
    <property type="match status" value="1"/>
</dbReference>
<feature type="domain" description="RG N-terminal-type" evidence="19">
    <location>
        <begin position="1"/>
        <end position="41"/>
    </location>
</feature>
<keyword evidence="22" id="KW-1185">Reference proteome</keyword>
<dbReference type="InterPro" id="IPR006171">
    <property type="entry name" value="TOPRIM_dom"/>
</dbReference>
<evidence type="ECO:0000256" key="12">
    <source>
        <dbReference type="ARBA" id="ARBA00043976"/>
    </source>
</evidence>
<dbReference type="PANTHER" id="PTHR43505:SF1">
    <property type="entry name" value="REVERSE GYRASE"/>
    <property type="match status" value="1"/>
</dbReference>
<dbReference type="GO" id="GO:0006260">
    <property type="term" value="P:DNA replication"/>
    <property type="evidence" value="ECO:0007669"/>
    <property type="project" value="UniProtKB-UniRule"/>
</dbReference>
<dbReference type="PROSITE" id="PS52036">
    <property type="entry name" value="ZF_RG_N"/>
    <property type="match status" value="1"/>
</dbReference>
<dbReference type="InterPro" id="IPR003601">
    <property type="entry name" value="Topo_IA_2"/>
</dbReference>
<dbReference type="InterPro" id="IPR005736">
    <property type="entry name" value="Reverse_gyrase"/>
</dbReference>
<dbReference type="InterPro" id="IPR013826">
    <property type="entry name" value="Topo_IA_cen_sub3"/>
</dbReference>
<evidence type="ECO:0000256" key="14">
    <source>
        <dbReference type="HAMAP-Rule" id="MF_01125"/>
    </source>
</evidence>
<proteinExistence type="inferred from homology"/>
<evidence type="ECO:0000256" key="11">
    <source>
        <dbReference type="ARBA" id="ARBA00023235"/>
    </source>
</evidence>
<evidence type="ECO:0000256" key="1">
    <source>
        <dbReference type="ARBA" id="ARBA00004496"/>
    </source>
</evidence>
<dbReference type="Proteomes" id="UP000189810">
    <property type="component" value="Chromosome I"/>
</dbReference>
<dbReference type="InterPro" id="IPR013497">
    <property type="entry name" value="Topo_IA_cen"/>
</dbReference>
<dbReference type="PROSITE" id="PS52039">
    <property type="entry name" value="TOPO_IA_2"/>
    <property type="match status" value="1"/>
</dbReference>
<dbReference type="InterPro" id="IPR003602">
    <property type="entry name" value="Topo_IA_DNA-bd_dom"/>
</dbReference>
<keyword evidence="9 14" id="KW-0799">Topoisomerase</keyword>
<evidence type="ECO:0000256" key="16">
    <source>
        <dbReference type="SAM" id="Coils"/>
    </source>
</evidence>
<comment type="domain">
    <text evidence="14">Introduction of positive supercoils requires the cooperation of both domains. The helicase-like domain probably does not directly unwind DNA, but more likely acts by driving ATP-dependent conformational changes within the whole enzyme. A beta hairpin in the 'latch' region of the N-terminal domain plays a regulatory role in the enzyme, repressing topoisomerase activity in the absence of ATP and preventing the enzyme from acting as an ATP-independent relaxing enzyme; it also helps to coordinate nucleotide hydrolysis by the ATPase domain with the supercoiling activity of the topoisomerase domain.</text>
</comment>
<keyword evidence="8 14" id="KW-0067">ATP-binding</keyword>
<keyword evidence="16" id="KW-0175">Coiled coil</keyword>
<dbReference type="CDD" id="cd00186">
    <property type="entry name" value="TOP1Ac"/>
    <property type="match status" value="1"/>
</dbReference>
<keyword evidence="6 14" id="KW-0863">Zinc-finger</keyword>
<dbReference type="NCBIfam" id="TIGR01054">
    <property type="entry name" value="rgy"/>
    <property type="match status" value="2"/>
</dbReference>
<evidence type="ECO:0000256" key="8">
    <source>
        <dbReference type="ARBA" id="ARBA00022840"/>
    </source>
</evidence>
<feature type="binding site" evidence="14">
    <location>
        <position position="78"/>
    </location>
    <ligand>
        <name>ATP</name>
        <dbReference type="ChEBI" id="CHEBI:30616"/>
    </ligand>
</feature>
<gene>
    <name evidence="14" type="primary">rgy</name>
    <name evidence="21" type="ORF">SAMN05444391_0232</name>
</gene>
<dbReference type="Gene3D" id="1.10.290.10">
    <property type="entry name" value="Topoisomerase I, domain 4"/>
    <property type="match status" value="1"/>
</dbReference>
<keyword evidence="4 14" id="KW-0479">Metal-binding</keyword>
<dbReference type="InterPro" id="IPR011545">
    <property type="entry name" value="DEAD/DEAH_box_helicase_dom"/>
</dbReference>
<dbReference type="GO" id="GO:0005737">
    <property type="term" value="C:cytoplasm"/>
    <property type="evidence" value="ECO:0007669"/>
    <property type="project" value="UniProtKB-SubCell"/>
</dbReference>
<comment type="similarity">
    <text evidence="14">In the C-terminal section; belongs to the type IA topoisomerase family.</text>
</comment>
<dbReference type="PRINTS" id="PR00417">
    <property type="entry name" value="PRTPISMRASEI"/>
</dbReference>
<evidence type="ECO:0000259" key="20">
    <source>
        <dbReference type="PROSITE" id="PS52039"/>
    </source>
</evidence>
<dbReference type="Gene3D" id="2.60.510.20">
    <property type="match status" value="1"/>
</dbReference>
<feature type="domain" description="Helicase ATP-binding" evidence="18">
    <location>
        <begin position="82"/>
        <end position="285"/>
    </location>
</feature>
<evidence type="ECO:0000256" key="5">
    <source>
        <dbReference type="ARBA" id="ARBA00022741"/>
    </source>
</evidence>
<comment type="function">
    <text evidence="15">Modifies the topological state of DNA by introducing positive supercoils in an ATP-dependent process, increasing the linking number in steps of +1. Binds to single-stranded DNA, transiently cleaves and then rejoins the ends, introducing a positive supercoil in the process. The scissile phosphodiester is attacked by the catalytic tyrosine of the enzyme, resulting in the formation of a DNA-(5'-phosphotyrosyl)-enzyme intermediate. Involved in rewinding DNA strands in regions of the chromosome that have opened up to allow replication, transcription, DNA repair and/or for DNA protection.</text>
</comment>
<dbReference type="GO" id="GO:0003677">
    <property type="term" value="F:DNA binding"/>
    <property type="evidence" value="ECO:0007669"/>
    <property type="project" value="UniProtKB-UniRule"/>
</dbReference>
<dbReference type="PROSITE" id="PS50880">
    <property type="entry name" value="TOPRIM"/>
    <property type="match status" value="1"/>
</dbReference>
<comment type="function">
    <text evidence="14">Modifies the topological state of DNA by introducing positive supercoils in an ATP-dependent process, increasing the linking number in steps of +1. Binds to single-stranded DNA, transiently cleaves and then rejoins the ends, introducing a positive supercoil in the process. The scissile phosphodiester is attacked by the catalytic tyrosine of the enzyme, resulting in the formation of a DNA-(5'-phosphotyrosyl)-enzyme intermediate. Probably involved in rewinding DNA strands in regions of the chromosome that have opened up to allow replication, transcription, DNA repair and/or for DNA protection.</text>
</comment>
<dbReference type="Pfam" id="PF01751">
    <property type="entry name" value="Toprim"/>
    <property type="match status" value="1"/>
</dbReference>
<feature type="coiled-coil region" evidence="16">
    <location>
        <begin position="442"/>
        <end position="476"/>
    </location>
</feature>
<comment type="subcellular location">
    <subcellularLocation>
        <location evidence="1 14">Cytoplasm</location>
    </subcellularLocation>
</comment>
<dbReference type="GO" id="GO:0006265">
    <property type="term" value="P:DNA topological change"/>
    <property type="evidence" value="ECO:0007669"/>
    <property type="project" value="UniProtKB-UniRule"/>
</dbReference>
<dbReference type="Pfam" id="PF17915">
    <property type="entry name" value="zf_Rg"/>
    <property type="match status" value="1"/>
</dbReference>
<dbReference type="GO" id="GO:0016887">
    <property type="term" value="F:ATP hydrolysis activity"/>
    <property type="evidence" value="ECO:0007669"/>
    <property type="project" value="RHEA"/>
</dbReference>
<comment type="subunit">
    <text evidence="2 14">Monomer.</text>
</comment>
<dbReference type="SMART" id="SM00437">
    <property type="entry name" value="TOP1Ac"/>
    <property type="match status" value="1"/>
</dbReference>
<dbReference type="InterPro" id="IPR003593">
    <property type="entry name" value="AAA+_ATPase"/>
</dbReference>
<dbReference type="AlphaFoldDB" id="A0A1M6QGR2"/>
<dbReference type="SUPFAM" id="SSF52540">
    <property type="entry name" value="P-loop containing nucleoside triphosphate hydrolases"/>
    <property type="match status" value="2"/>
</dbReference>
<dbReference type="GO" id="GO:0008094">
    <property type="term" value="F:ATP-dependent activity, acting on DNA"/>
    <property type="evidence" value="ECO:0007669"/>
    <property type="project" value="UniProtKB-UniRule"/>
</dbReference>
<dbReference type="PANTHER" id="PTHR43505">
    <property type="entry name" value="REVERSE GYRASE"/>
    <property type="match status" value="1"/>
</dbReference>
<evidence type="ECO:0000256" key="3">
    <source>
        <dbReference type="ARBA" id="ARBA00022490"/>
    </source>
</evidence>
<dbReference type="InterPro" id="IPR040569">
    <property type="entry name" value="Znf_Rg"/>
</dbReference>
<evidence type="ECO:0000256" key="15">
    <source>
        <dbReference type="RuleBase" id="RU004026"/>
    </source>
</evidence>
<keyword evidence="3 14" id="KW-0963">Cytoplasm</keyword>
<keyword evidence="7 14" id="KW-0862">Zinc</keyword>
<evidence type="ECO:0000256" key="6">
    <source>
        <dbReference type="ARBA" id="ARBA00022771"/>
    </source>
</evidence>
<evidence type="ECO:0000313" key="21">
    <source>
        <dbReference type="EMBL" id="SHK19422.1"/>
    </source>
</evidence>
<feature type="region of interest" description="Topoisomerase I" evidence="14">
    <location>
        <begin position="590"/>
        <end position="1148"/>
    </location>
</feature>
<dbReference type="Pfam" id="PF01131">
    <property type="entry name" value="Topoisom_bac"/>
    <property type="match status" value="1"/>
</dbReference>
<sequence>MIPSYFLRLCPNCGGDISSERLYAGLPCEKCMPEIRQDVCSYEDLKGFMEKICKMEEELSEWEAFFQKRIGSKPWSLQLAWAKRVLLGRSFALLAPTGVGKTSFGTSMAVFLAKKGKRSYIIVPTKLLLKQIHNKLLSLGLEEEELLYFGDETEKEKEKKRQLLQEGRFKVLLTTSMFLYRNYQAIPRGFSFVFVDDVDSFLKTAKNIDKALYLLGFDEEDIQKALELIKEKSSHNRDYEKIKSLSEEVKKLSLKAKGVLVVSSATSNPRSNRVKLFRELLGFEVGTPTFYLRNVVDAYVHERPTIETLVNWIRKLGKGGLVFVSSDMGKEQVEKLKEALSHHGINSLTYEELTEENLKLYEEGKVEVLIGIASYRNPLARGFDMPHVVRYAIFYGVPKMSISLKLEENLSHLLWALTSIRSLIVKQLPHYGPTLERWIERLRRYQYLSEEFLEEKQDLKEKVDNLKLEISKFLNSEDVIAILESSNEVTLRRSEEGYYLVVSDVTGYLQASGRTSRMYAGGISKGLSLVLVDDVRALNHLQKRVRWFNEDIKLTPIEEIDIGKIVEEIDRDREKIKNILAGKEKPQSKDILKPILIVVESPNKARTIANFFGKPVRRRVGDHELLETSVEDRYIMITASLGHITDLNKERDFHGVYVSEDSIVPYYEVIEGKEGIVESLRLMAMECSEVLVATDPDTEGEKIGWDIRLILRPYVKNIKRMEFHEVTKKAILKGIKEPRDFNENLVKAQIVRRIADRWVGFEFSQELWRAFGKNWLSAGRVQTPVLGWIIKREQEYRQKIYKVIINLDQDDKRLRIEFTFDNKQEAKEFFDNLDSIRIEKIEEAEEYIHPPPPYRTDTLLKDASDKFKFSLQKTMDLAQTLFELGFITYHRTDSVRVSDYGIAIAREFIEENFGKEYFHPRVWGEGGAHECIRPTKNIEPEELRSLVLSGQVEGLNKDHLAIYTLVFKRFMASQMKPAKVRVIKTLIKALDKELTVSLRTHILEEGFNNILPIELNPSYEDVTLSTEGRKYLKASPRAYLYTYGELVMEMKEKGIGRPSTYATIVEKLIERGYVIEKKGFLIPTRLGKEIYQYLSSKDQIKGFVSEEFTKELEKMMDMVEDGKENYISILKKLYRDIIILEKELEVGR</sequence>
<evidence type="ECO:0000259" key="17">
    <source>
        <dbReference type="PROSITE" id="PS50880"/>
    </source>
</evidence>
<dbReference type="InterPro" id="IPR027417">
    <property type="entry name" value="P-loop_NTPase"/>
</dbReference>
<keyword evidence="11 14" id="KW-0413">Isomerase</keyword>
<dbReference type="EMBL" id="LT670846">
    <property type="protein sequence ID" value="SHK19422.1"/>
    <property type="molecule type" value="Genomic_DNA"/>
</dbReference>
<evidence type="ECO:0000256" key="9">
    <source>
        <dbReference type="ARBA" id="ARBA00023029"/>
    </source>
</evidence>
<feature type="domain" description="Topo IA-type catalytic" evidence="20">
    <location>
        <begin position="742"/>
        <end position="1141"/>
    </location>
</feature>
<dbReference type="STRING" id="381751.SAMN05444391_0232"/>
<reference evidence="21 22" key="1">
    <citation type="submission" date="2016-11" db="EMBL/GenBank/DDBJ databases">
        <authorList>
            <person name="Jaros S."/>
            <person name="Januszkiewicz K."/>
            <person name="Wedrychowicz H."/>
        </authorList>
    </citation>
    <scope>NUCLEOTIDE SEQUENCE [LARGE SCALE GENOMIC DNA]</scope>
    <source>
        <strain evidence="21 22">DSM 19557</strain>
    </source>
</reference>
<dbReference type="InterPro" id="IPR014001">
    <property type="entry name" value="Helicase_ATP-bd"/>
</dbReference>
<dbReference type="GO" id="GO:0005524">
    <property type="term" value="F:ATP binding"/>
    <property type="evidence" value="ECO:0007669"/>
    <property type="project" value="UniProtKB-UniRule"/>
</dbReference>
<dbReference type="OrthoDB" id="9804262at2"/>
<dbReference type="InterPro" id="IPR013824">
    <property type="entry name" value="Topo_IA_cen_sub1"/>
</dbReference>
<evidence type="ECO:0000313" key="22">
    <source>
        <dbReference type="Proteomes" id="UP000189810"/>
    </source>
</evidence>
<dbReference type="SMART" id="SM00436">
    <property type="entry name" value="TOP1Bc"/>
    <property type="match status" value="1"/>
</dbReference>
<dbReference type="InterPro" id="IPR023405">
    <property type="entry name" value="Topo_IA_core_domain"/>
</dbReference>